<evidence type="ECO:0000313" key="2">
    <source>
        <dbReference type="Proteomes" id="UP000008311"/>
    </source>
</evidence>
<dbReference type="EMBL" id="EQ973888">
    <property type="protein sequence ID" value="EEF40227.1"/>
    <property type="molecule type" value="Genomic_DNA"/>
</dbReference>
<organism evidence="1 2">
    <name type="scientific">Ricinus communis</name>
    <name type="common">Castor bean</name>
    <dbReference type="NCBI Taxonomy" id="3988"/>
    <lineage>
        <taxon>Eukaryota</taxon>
        <taxon>Viridiplantae</taxon>
        <taxon>Streptophyta</taxon>
        <taxon>Embryophyta</taxon>
        <taxon>Tracheophyta</taxon>
        <taxon>Spermatophyta</taxon>
        <taxon>Magnoliopsida</taxon>
        <taxon>eudicotyledons</taxon>
        <taxon>Gunneridae</taxon>
        <taxon>Pentapetalae</taxon>
        <taxon>rosids</taxon>
        <taxon>fabids</taxon>
        <taxon>Malpighiales</taxon>
        <taxon>Euphorbiaceae</taxon>
        <taxon>Acalyphoideae</taxon>
        <taxon>Acalypheae</taxon>
        <taxon>Ricinus</taxon>
    </lineage>
</organism>
<dbReference type="Proteomes" id="UP000008311">
    <property type="component" value="Unassembled WGS sequence"/>
</dbReference>
<dbReference type="AlphaFoldDB" id="B9S829"/>
<gene>
    <name evidence="1" type="ORF">RCOM_0958160</name>
</gene>
<dbReference type="InParanoid" id="B9S829"/>
<reference evidence="2" key="1">
    <citation type="journal article" date="2010" name="Nat. Biotechnol.">
        <title>Draft genome sequence of the oilseed species Ricinus communis.</title>
        <authorList>
            <person name="Chan A.P."/>
            <person name="Crabtree J."/>
            <person name="Zhao Q."/>
            <person name="Lorenzi H."/>
            <person name="Orvis J."/>
            <person name="Puiu D."/>
            <person name="Melake-Berhan A."/>
            <person name="Jones K.M."/>
            <person name="Redman J."/>
            <person name="Chen G."/>
            <person name="Cahoon E.B."/>
            <person name="Gedil M."/>
            <person name="Stanke M."/>
            <person name="Haas B.J."/>
            <person name="Wortman J.R."/>
            <person name="Fraser-Liggett C.M."/>
            <person name="Ravel J."/>
            <person name="Rabinowicz P.D."/>
        </authorList>
    </citation>
    <scope>NUCLEOTIDE SEQUENCE [LARGE SCALE GENOMIC DNA]</scope>
    <source>
        <strain evidence="2">cv. Hale</strain>
    </source>
</reference>
<evidence type="ECO:0000313" key="1">
    <source>
        <dbReference type="EMBL" id="EEF40227.1"/>
    </source>
</evidence>
<sequence length="64" mass="6870">MPRNPKGGIDSWIWDPNKFGVFSVRSAYFLIQDHIGSGSNLGATSPAFMAIANSGKLFGPLICL</sequence>
<name>B9S829_RICCO</name>
<accession>B9S829</accession>
<protein>
    <submittedName>
        <fullName evidence="1">Uncharacterized protein</fullName>
    </submittedName>
</protein>
<proteinExistence type="predicted"/>
<keyword evidence="2" id="KW-1185">Reference proteome</keyword>